<accession>A0A3N1GMD3</accession>
<name>A0A3N1GMD3_9ACTN</name>
<organism evidence="1 2">
    <name type="scientific">Couchioplanes caeruleus</name>
    <dbReference type="NCBI Taxonomy" id="56438"/>
    <lineage>
        <taxon>Bacteria</taxon>
        <taxon>Bacillati</taxon>
        <taxon>Actinomycetota</taxon>
        <taxon>Actinomycetes</taxon>
        <taxon>Micromonosporales</taxon>
        <taxon>Micromonosporaceae</taxon>
        <taxon>Couchioplanes</taxon>
    </lineage>
</organism>
<dbReference type="Proteomes" id="UP000271683">
    <property type="component" value="Unassembled WGS sequence"/>
</dbReference>
<dbReference type="EMBL" id="RJKL01000001">
    <property type="protein sequence ID" value="ROP31286.1"/>
    <property type="molecule type" value="Genomic_DNA"/>
</dbReference>
<sequence>MDKRGSGPQPCTLPTTEGMDAKIVAAKIGVSDRRELREQTSKAQPCRTLIRVDNILLPTVTDSDLPLVVNLHH</sequence>
<proteinExistence type="predicted"/>
<gene>
    <name evidence="1" type="ORF">EDD30_4181</name>
</gene>
<evidence type="ECO:0000313" key="2">
    <source>
        <dbReference type="Proteomes" id="UP000271683"/>
    </source>
</evidence>
<evidence type="ECO:0000313" key="1">
    <source>
        <dbReference type="EMBL" id="ROP31286.1"/>
    </source>
</evidence>
<dbReference type="AlphaFoldDB" id="A0A3N1GMD3"/>
<reference evidence="1 2" key="1">
    <citation type="submission" date="2018-11" db="EMBL/GenBank/DDBJ databases">
        <title>Sequencing the genomes of 1000 actinobacteria strains.</title>
        <authorList>
            <person name="Klenk H.-P."/>
        </authorList>
    </citation>
    <scope>NUCLEOTIDE SEQUENCE [LARGE SCALE GENOMIC DNA]</scope>
    <source>
        <strain evidence="1 2">DSM 43634</strain>
    </source>
</reference>
<protein>
    <submittedName>
        <fullName evidence="1">Uncharacterized protein</fullName>
    </submittedName>
</protein>
<comment type="caution">
    <text evidence="1">The sequence shown here is derived from an EMBL/GenBank/DDBJ whole genome shotgun (WGS) entry which is preliminary data.</text>
</comment>